<dbReference type="EMBL" id="CVRI01000035">
    <property type="protein sequence ID" value="CRK92772.1"/>
    <property type="molecule type" value="Genomic_DNA"/>
</dbReference>
<comment type="subcellular location">
    <subcellularLocation>
        <location evidence="1">Membrane</location>
        <topology evidence="1">Multi-pass membrane protein</topology>
    </subcellularLocation>
</comment>
<dbReference type="InterPro" id="IPR004331">
    <property type="entry name" value="SPX_dom"/>
</dbReference>
<dbReference type="GO" id="GO:0005886">
    <property type="term" value="C:plasma membrane"/>
    <property type="evidence" value="ECO:0007669"/>
    <property type="project" value="TreeGrafter"/>
</dbReference>
<dbReference type="GO" id="GO:0000822">
    <property type="term" value="F:inositol hexakisphosphate binding"/>
    <property type="evidence" value="ECO:0007669"/>
    <property type="project" value="TreeGrafter"/>
</dbReference>
<dbReference type="Pfam" id="PF03124">
    <property type="entry name" value="EXS"/>
    <property type="match status" value="1"/>
</dbReference>
<feature type="domain" description="EXS" evidence="8">
    <location>
        <begin position="394"/>
        <end position="597"/>
    </location>
</feature>
<evidence type="ECO:0000256" key="2">
    <source>
        <dbReference type="ARBA" id="ARBA00009665"/>
    </source>
</evidence>
<proteinExistence type="inferred from homology"/>
<dbReference type="Proteomes" id="UP000183832">
    <property type="component" value="Unassembled WGS sequence"/>
</dbReference>
<dbReference type="GO" id="GO:0006817">
    <property type="term" value="P:phosphate ion transport"/>
    <property type="evidence" value="ECO:0007669"/>
    <property type="project" value="TreeGrafter"/>
</dbReference>
<sequence length="637" mass="74454">MKQMLYQAVEASPSAELAEPEILSRYFAKFDESFFHFCDNELTKINTFYAEKLAEATRKYASLKAELSEVQNQNDGVHSGHHSSTEKSLLRKKKDTRKIQELKLAFSEFYLSLVLLQNYQNLNFTGFRKILKKHDKILQSDCGARWRQDKVDVAHFYTNKDIDRLINDTENVVTKEIESGDRQKAMKRLRVPPLAERQSPWTTFKVGFFSGSFMILLIAIIISIQYVQPNVDSYKAALKLYRAPFLIIQFMFLLGINVYGWRSCGVNHVLIFELDPRNHLSEQHIIELAATFAVLSCISLLCFIYSDALGIPPLINPLLLYIFMAVILFNPTKTFRHDARFWTIKIFGRVFCAPFFYVNFADFWIADQLNSMVPIFLDLQYFVCFYSTTFQNAQQCDQSIFIRMLVALLPAYFRFAQCLRRYRDTKESFPHLVNAVKYGSSFFVVIFSSITYATSEKYSRSLENPFFYLWIISAIVSSFYAYGWDIFMDWGLMSLESENKLLRDEIVYSTTWFYYFAIVEDFILRFGWTLSMSLIESGYIDSDIIFTILAPLEIFRRFIWNFFRLENEHLNNCGNFRAVRDISVAPISGLSEETEIVRLMDEEDGIIHRRTRKGPKKKENRLFLNGRAESLDDLDVT</sequence>
<evidence type="ECO:0000259" key="8">
    <source>
        <dbReference type="PROSITE" id="PS51380"/>
    </source>
</evidence>
<keyword evidence="4 7" id="KW-1133">Transmembrane helix</keyword>
<keyword evidence="5 7" id="KW-0472">Membrane</keyword>
<evidence type="ECO:0000256" key="6">
    <source>
        <dbReference type="SAM" id="MobiDB-lite"/>
    </source>
</evidence>
<comment type="similarity">
    <text evidence="2">Belongs to the SYG1 (TC 2.A.94) family.</text>
</comment>
<feature type="transmembrane region" description="Helical" evidence="7">
    <location>
        <begin position="436"/>
        <end position="454"/>
    </location>
</feature>
<feature type="region of interest" description="Disordered" evidence="6">
    <location>
        <begin position="71"/>
        <end position="92"/>
    </location>
</feature>
<protein>
    <submittedName>
        <fullName evidence="10">CLUMA_CG006301, isoform A</fullName>
    </submittedName>
</protein>
<dbReference type="PANTHER" id="PTHR10783:SF103">
    <property type="entry name" value="SOLUTE CARRIER FAMILY 53 MEMBER 1"/>
    <property type="match status" value="1"/>
</dbReference>
<keyword evidence="11" id="KW-1185">Reference proteome</keyword>
<dbReference type="Pfam" id="PF03105">
    <property type="entry name" value="SPX"/>
    <property type="match status" value="2"/>
</dbReference>
<feature type="transmembrane region" description="Helical" evidence="7">
    <location>
        <begin position="318"/>
        <end position="335"/>
    </location>
</feature>
<feature type="transmembrane region" description="Helical" evidence="7">
    <location>
        <begin position="347"/>
        <end position="365"/>
    </location>
</feature>
<feature type="domain" description="SPX" evidence="9">
    <location>
        <begin position="1"/>
        <end position="148"/>
    </location>
</feature>
<dbReference type="PROSITE" id="PS51382">
    <property type="entry name" value="SPX"/>
    <property type="match status" value="1"/>
</dbReference>
<feature type="transmembrane region" description="Helical" evidence="7">
    <location>
        <begin position="246"/>
        <end position="264"/>
    </location>
</feature>
<dbReference type="CDD" id="cd14477">
    <property type="entry name" value="SPX_XPR1_like"/>
    <property type="match status" value="1"/>
</dbReference>
<organism evidence="10 11">
    <name type="scientific">Clunio marinus</name>
    <dbReference type="NCBI Taxonomy" id="568069"/>
    <lineage>
        <taxon>Eukaryota</taxon>
        <taxon>Metazoa</taxon>
        <taxon>Ecdysozoa</taxon>
        <taxon>Arthropoda</taxon>
        <taxon>Hexapoda</taxon>
        <taxon>Insecta</taxon>
        <taxon>Pterygota</taxon>
        <taxon>Neoptera</taxon>
        <taxon>Endopterygota</taxon>
        <taxon>Diptera</taxon>
        <taxon>Nematocera</taxon>
        <taxon>Chironomoidea</taxon>
        <taxon>Chironomidae</taxon>
        <taxon>Clunio</taxon>
    </lineage>
</organism>
<evidence type="ECO:0000313" key="11">
    <source>
        <dbReference type="Proteomes" id="UP000183832"/>
    </source>
</evidence>
<evidence type="ECO:0000256" key="5">
    <source>
        <dbReference type="ARBA" id="ARBA00023136"/>
    </source>
</evidence>
<evidence type="ECO:0000259" key="9">
    <source>
        <dbReference type="PROSITE" id="PS51382"/>
    </source>
</evidence>
<reference evidence="10 11" key="1">
    <citation type="submission" date="2015-04" db="EMBL/GenBank/DDBJ databases">
        <authorList>
            <person name="Syromyatnikov M.Y."/>
            <person name="Popov V.N."/>
        </authorList>
    </citation>
    <scope>NUCLEOTIDE SEQUENCE [LARGE SCALE GENOMIC DNA]</scope>
</reference>
<evidence type="ECO:0000256" key="1">
    <source>
        <dbReference type="ARBA" id="ARBA00004141"/>
    </source>
</evidence>
<feature type="transmembrane region" description="Helical" evidence="7">
    <location>
        <begin position="466"/>
        <end position="486"/>
    </location>
</feature>
<evidence type="ECO:0000256" key="7">
    <source>
        <dbReference type="SAM" id="Phobius"/>
    </source>
</evidence>
<keyword evidence="3 7" id="KW-0812">Transmembrane</keyword>
<feature type="transmembrane region" description="Helical" evidence="7">
    <location>
        <begin position="285"/>
        <end position="306"/>
    </location>
</feature>
<dbReference type="PANTHER" id="PTHR10783">
    <property type="entry name" value="XENOTROPIC AND POLYTROPIC RETROVIRUS RECEPTOR 1-RELATED"/>
    <property type="match status" value="1"/>
</dbReference>
<evidence type="ECO:0000256" key="4">
    <source>
        <dbReference type="ARBA" id="ARBA00022989"/>
    </source>
</evidence>
<dbReference type="OrthoDB" id="9970435at2759"/>
<accession>A0A1J1HZM1</accession>
<evidence type="ECO:0000256" key="3">
    <source>
        <dbReference type="ARBA" id="ARBA00022692"/>
    </source>
</evidence>
<evidence type="ECO:0000313" key="10">
    <source>
        <dbReference type="EMBL" id="CRK92772.1"/>
    </source>
</evidence>
<feature type="transmembrane region" description="Helical" evidence="7">
    <location>
        <begin position="400"/>
        <end position="416"/>
    </location>
</feature>
<dbReference type="GO" id="GO:0016036">
    <property type="term" value="P:cellular response to phosphate starvation"/>
    <property type="evidence" value="ECO:0007669"/>
    <property type="project" value="TreeGrafter"/>
</dbReference>
<dbReference type="AlphaFoldDB" id="A0A1J1HZM1"/>
<gene>
    <name evidence="10" type="ORF">CLUMA_CG006301</name>
</gene>
<feature type="transmembrane region" description="Helical" evidence="7">
    <location>
        <begin position="206"/>
        <end position="226"/>
    </location>
</feature>
<dbReference type="InterPro" id="IPR004342">
    <property type="entry name" value="EXS_C"/>
</dbReference>
<name>A0A1J1HZM1_9DIPT</name>
<dbReference type="STRING" id="568069.A0A1J1HZM1"/>
<dbReference type="GO" id="GO:0005794">
    <property type="term" value="C:Golgi apparatus"/>
    <property type="evidence" value="ECO:0007669"/>
    <property type="project" value="TreeGrafter"/>
</dbReference>
<dbReference type="PROSITE" id="PS51380">
    <property type="entry name" value="EXS"/>
    <property type="match status" value="1"/>
</dbReference>